<keyword evidence="2" id="KW-1185">Reference proteome</keyword>
<reference evidence="1" key="1">
    <citation type="submission" date="2022-12" db="EMBL/GenBank/DDBJ databases">
        <title>Genome assemblies of Blomia tropicalis.</title>
        <authorList>
            <person name="Cui Y."/>
        </authorList>
    </citation>
    <scope>NUCLEOTIDE SEQUENCE</scope>
    <source>
        <tissue evidence="1">Adult mites</tissue>
    </source>
</reference>
<dbReference type="EMBL" id="JAPWDV010000004">
    <property type="protein sequence ID" value="KAJ6215399.1"/>
    <property type="molecule type" value="Genomic_DNA"/>
</dbReference>
<gene>
    <name evidence="1" type="ORF">RDWZM_009899</name>
</gene>
<proteinExistence type="predicted"/>
<evidence type="ECO:0000313" key="2">
    <source>
        <dbReference type="Proteomes" id="UP001142055"/>
    </source>
</evidence>
<protein>
    <submittedName>
        <fullName evidence="1">Uncharacterized protein</fullName>
    </submittedName>
</protein>
<sequence length="203" mass="23935">MDYILERMRQNLPNEKIMVNNGQFTIYDAQITRFHELARIRPTCARKIDTNGMRIAMPFEAEIRIAHVHAKMKYSIYVTELYGDYQANFSHIRMNGTLEADLVQESLTVTDFNITSSAVVDDEIVFAMIPKWILDWIRSYMDQDNTPMYEALARKILVKETNNFRHFDLLREMLLSVPQNRDIIELMEGRDGEEERLNPLNRI</sequence>
<dbReference type="AlphaFoldDB" id="A0A9Q0LXQ3"/>
<dbReference type="Proteomes" id="UP001142055">
    <property type="component" value="Chromosome 4"/>
</dbReference>
<accession>A0A9Q0LXQ3</accession>
<evidence type="ECO:0000313" key="1">
    <source>
        <dbReference type="EMBL" id="KAJ6215399.1"/>
    </source>
</evidence>
<comment type="caution">
    <text evidence="1">The sequence shown here is derived from an EMBL/GenBank/DDBJ whole genome shotgun (WGS) entry which is preliminary data.</text>
</comment>
<organism evidence="1 2">
    <name type="scientific">Blomia tropicalis</name>
    <name type="common">Mite</name>
    <dbReference type="NCBI Taxonomy" id="40697"/>
    <lineage>
        <taxon>Eukaryota</taxon>
        <taxon>Metazoa</taxon>
        <taxon>Ecdysozoa</taxon>
        <taxon>Arthropoda</taxon>
        <taxon>Chelicerata</taxon>
        <taxon>Arachnida</taxon>
        <taxon>Acari</taxon>
        <taxon>Acariformes</taxon>
        <taxon>Sarcoptiformes</taxon>
        <taxon>Astigmata</taxon>
        <taxon>Glycyphagoidea</taxon>
        <taxon>Echimyopodidae</taxon>
        <taxon>Blomia</taxon>
    </lineage>
</organism>
<name>A0A9Q0LXQ3_BLOTA</name>